<keyword evidence="2" id="KW-1185">Reference proteome</keyword>
<reference evidence="1 2" key="1">
    <citation type="submission" date="2024-02" db="EMBL/GenBank/DDBJ databases">
        <title>Discinaceae phylogenomics.</title>
        <authorList>
            <person name="Dirks A.C."/>
            <person name="James T.Y."/>
        </authorList>
    </citation>
    <scope>NUCLEOTIDE SEQUENCE [LARGE SCALE GENOMIC DNA]</scope>
    <source>
        <strain evidence="1 2">ACD0624</strain>
    </source>
</reference>
<gene>
    <name evidence="1" type="ORF">Q9L58_009656</name>
</gene>
<dbReference type="Proteomes" id="UP001447188">
    <property type="component" value="Unassembled WGS sequence"/>
</dbReference>
<accession>A0ABR3G6N1</accession>
<protein>
    <submittedName>
        <fullName evidence="1">Uncharacterized protein</fullName>
    </submittedName>
</protein>
<dbReference type="EMBL" id="JBBBZM010000243">
    <property type="protein sequence ID" value="KAL0631478.1"/>
    <property type="molecule type" value="Genomic_DNA"/>
</dbReference>
<name>A0ABR3G6N1_9PEZI</name>
<evidence type="ECO:0000313" key="2">
    <source>
        <dbReference type="Proteomes" id="UP001447188"/>
    </source>
</evidence>
<sequence length="490" mass="54992">MRGYVVYRLRGRHYINYKRRNCEPQKLGRILVEGIPEEPIAFAEWKRSTIHRYCTEEDIIEHLAGEVSTKVRRTSNYLGYHEKPTRRCPADQLMAWIYVIDLDLDIFRVSYRERGAPPAPGYRDTQYFRLDNIPRELFQYQTASLGYSIMGVDVPPEYCANDLSDDPPANNTLLALYASFSPPTAATFSIPVRPRRSSWHNVQLLLVKHFVDTFAYSCRDACPSPTSSPFIFHQIAYAILSITSTVGLKFYRRTSLGTEDPVLRTPGWEPSNTDIYYLGDILIVLDWHLRAGAPSGNTHASIARAVEVAADRPRVAVVFSMHAVVVVNIAIGGIITHTPVLPLFTLDDAHEPFGSRALAALTDIGYATPGVLALLDLFAAYPRVTNGIGAVPSALPTEVWRMVFRRADEKTQAALEECCRFFRVLAGENPRIGGGTVVSWREEGFVWVGAEDDTECVVNVEEVERGEEGWDVVVWGEEMFRLGLPSIGLF</sequence>
<organism evidence="1 2">
    <name type="scientific">Discina gigas</name>
    <dbReference type="NCBI Taxonomy" id="1032678"/>
    <lineage>
        <taxon>Eukaryota</taxon>
        <taxon>Fungi</taxon>
        <taxon>Dikarya</taxon>
        <taxon>Ascomycota</taxon>
        <taxon>Pezizomycotina</taxon>
        <taxon>Pezizomycetes</taxon>
        <taxon>Pezizales</taxon>
        <taxon>Discinaceae</taxon>
        <taxon>Discina</taxon>
    </lineage>
</organism>
<comment type="caution">
    <text evidence="1">The sequence shown here is derived from an EMBL/GenBank/DDBJ whole genome shotgun (WGS) entry which is preliminary data.</text>
</comment>
<evidence type="ECO:0000313" key="1">
    <source>
        <dbReference type="EMBL" id="KAL0631478.1"/>
    </source>
</evidence>
<proteinExistence type="predicted"/>